<protein>
    <recommendedName>
        <fullName evidence="10">Thiamine pyrimidine synthase</fullName>
    </recommendedName>
</protein>
<keyword evidence="9" id="KW-0408">Iron</keyword>
<evidence type="ECO:0000256" key="10">
    <source>
        <dbReference type="ARBA" id="ARBA00033171"/>
    </source>
</evidence>
<dbReference type="AlphaFoldDB" id="A0A7W9FMT7"/>
<comment type="catalytic activity">
    <reaction evidence="11">
        <text>N(6)-(pyridoxal phosphate)-L-lysyl-[4-amino-5-hydroxymethyl-2-methylpyrimidine phosphate synthase] + L-histidyl-[4-amino-5-hydroxymethyl-2-methylpyrimidine phosphate synthase] + 2 Fe(3+) + 4 H2O = L-lysyl-[4-amino-5-hydroxymethyl-2-methylpyrimidine phosphate synthase] + (2S)-2-amino-5-hydroxy-4-oxopentanoyl-[4-amino-5-hydroxymethyl-2-methylpyrimidine phosphate synthase] + 4-amino-2-methyl-5-(phosphooxymethyl)pyrimidine + 3-oxopropanoate + 2 Fe(2+) + 2 H(+)</text>
        <dbReference type="Rhea" id="RHEA:65756"/>
        <dbReference type="Rhea" id="RHEA-COMP:16892"/>
        <dbReference type="Rhea" id="RHEA-COMP:16893"/>
        <dbReference type="Rhea" id="RHEA-COMP:16894"/>
        <dbReference type="Rhea" id="RHEA-COMP:16895"/>
        <dbReference type="ChEBI" id="CHEBI:15377"/>
        <dbReference type="ChEBI" id="CHEBI:15378"/>
        <dbReference type="ChEBI" id="CHEBI:29033"/>
        <dbReference type="ChEBI" id="CHEBI:29034"/>
        <dbReference type="ChEBI" id="CHEBI:29969"/>
        <dbReference type="ChEBI" id="CHEBI:29979"/>
        <dbReference type="ChEBI" id="CHEBI:33190"/>
        <dbReference type="ChEBI" id="CHEBI:58354"/>
        <dbReference type="ChEBI" id="CHEBI:143915"/>
        <dbReference type="ChEBI" id="CHEBI:157692"/>
    </reaction>
    <physiologicalReaction direction="left-to-right" evidence="11">
        <dbReference type="Rhea" id="RHEA:65757"/>
    </physiologicalReaction>
</comment>
<evidence type="ECO:0000256" key="6">
    <source>
        <dbReference type="ARBA" id="ARBA00022723"/>
    </source>
</evidence>
<evidence type="ECO:0000256" key="1">
    <source>
        <dbReference type="ARBA" id="ARBA00003469"/>
    </source>
</evidence>
<proteinExistence type="inferred from homology"/>
<keyword evidence="5" id="KW-0808">Transferase</keyword>
<dbReference type="InterPro" id="IPR015168">
    <property type="entry name" value="SsuA/THI5"/>
</dbReference>
<dbReference type="PANTHER" id="PTHR31528:SF1">
    <property type="entry name" value="4-AMINO-5-HYDROXYMETHYL-2-METHYLPYRIMIDINE PHOSPHATE SYNTHASE THI11-RELATED"/>
    <property type="match status" value="1"/>
</dbReference>
<evidence type="ECO:0000256" key="12">
    <source>
        <dbReference type="SAM" id="SignalP"/>
    </source>
</evidence>
<dbReference type="Pfam" id="PF09084">
    <property type="entry name" value="NMT1"/>
    <property type="match status" value="1"/>
</dbReference>
<organism evidence="14 15">
    <name type="scientific">Prosthecomicrobium pneumaticum</name>
    <dbReference type="NCBI Taxonomy" id="81895"/>
    <lineage>
        <taxon>Bacteria</taxon>
        <taxon>Pseudomonadati</taxon>
        <taxon>Pseudomonadota</taxon>
        <taxon>Alphaproteobacteria</taxon>
        <taxon>Hyphomicrobiales</taxon>
        <taxon>Kaistiaceae</taxon>
        <taxon>Prosthecomicrobium</taxon>
    </lineage>
</organism>
<reference evidence="14 15" key="1">
    <citation type="submission" date="2020-08" db="EMBL/GenBank/DDBJ databases">
        <title>Genomic Encyclopedia of Type Strains, Phase IV (KMG-IV): sequencing the most valuable type-strain genomes for metagenomic binning, comparative biology and taxonomic classification.</title>
        <authorList>
            <person name="Goeker M."/>
        </authorList>
    </citation>
    <scope>NUCLEOTIDE SEQUENCE [LARGE SCALE GENOMIC DNA]</scope>
    <source>
        <strain evidence="14 15">DSM 16268</strain>
    </source>
</reference>
<keyword evidence="6" id="KW-0479">Metal-binding</keyword>
<comment type="caution">
    <text evidence="14">The sequence shown here is derived from an EMBL/GenBank/DDBJ whole genome shotgun (WGS) entry which is preliminary data.</text>
</comment>
<dbReference type="GO" id="GO:0046872">
    <property type="term" value="F:metal ion binding"/>
    <property type="evidence" value="ECO:0007669"/>
    <property type="project" value="UniProtKB-KW"/>
</dbReference>
<keyword evidence="12" id="KW-0732">Signal</keyword>
<dbReference type="Proteomes" id="UP000523821">
    <property type="component" value="Unassembled WGS sequence"/>
</dbReference>
<sequence>MREQMNRVFRSVAAPLFGLAVAAALAAPTMAAEAEKVSVRLAFTAGGIDAPIFVAAGKGYFAAEGLDVTIVDGDGSTGTIQAVGNGSFNIGIAGLGALAQASATAGFDIITAVAGLVQKDPSSIIALKGSGITKPKDIEGKRFATEAGNLSDGMITAFAEANGIDMNTVKIIVTDAYQQALLKGDADFINGWANPDGDHIAAHAPIEEPILFADHGVNILGSSVIVRKDYLAGHEAVVRGFLKALTKAHDDVLADPAEALKYFMQYRPDFNAEAIAGEIKVMEKYRKTARTIDKPFGYVDAEDLSQTISLLEKYSGMPKGFVKPEMIYTGAYLPTP</sequence>
<comment type="function">
    <text evidence="1">Responsible for the formation of the pyrimidine heterocycle in the thiamine biosynthesis pathway. Catalyzes the formation of hydroxymethylpyrimidine phosphate (HMP-P) from histidine and pyridoxal phosphate (PLP). The protein uses PLP and the active site histidine to form HMP-P, generating an inactive enzyme. The enzyme can only undergo a single turnover, which suggests it is a suicide enzyme.</text>
</comment>
<comment type="pathway">
    <text evidence="2">Cofactor biosynthesis; thiamine diphosphate biosynthesis.</text>
</comment>
<evidence type="ECO:0000256" key="7">
    <source>
        <dbReference type="ARBA" id="ARBA00022898"/>
    </source>
</evidence>
<feature type="domain" description="SsuA/THI5-like" evidence="13">
    <location>
        <begin position="50"/>
        <end position="259"/>
    </location>
</feature>
<comment type="similarity">
    <text evidence="3">Belongs to the NMT1/THI5 family.</text>
</comment>
<evidence type="ECO:0000256" key="4">
    <source>
        <dbReference type="ARBA" id="ARBA00011738"/>
    </source>
</evidence>
<dbReference type="EMBL" id="JACHOO010000005">
    <property type="protein sequence ID" value="MBB5753574.1"/>
    <property type="molecule type" value="Genomic_DNA"/>
</dbReference>
<evidence type="ECO:0000313" key="14">
    <source>
        <dbReference type="EMBL" id="MBB5753574.1"/>
    </source>
</evidence>
<accession>A0A7W9FMT7</accession>
<dbReference type="PANTHER" id="PTHR31528">
    <property type="entry name" value="4-AMINO-5-HYDROXYMETHYL-2-METHYLPYRIMIDINE PHOSPHATE SYNTHASE THI11-RELATED"/>
    <property type="match status" value="1"/>
</dbReference>
<evidence type="ECO:0000256" key="2">
    <source>
        <dbReference type="ARBA" id="ARBA00004948"/>
    </source>
</evidence>
<dbReference type="Gene3D" id="3.40.190.10">
    <property type="entry name" value="Periplasmic binding protein-like II"/>
    <property type="match status" value="2"/>
</dbReference>
<dbReference type="GO" id="GO:0016740">
    <property type="term" value="F:transferase activity"/>
    <property type="evidence" value="ECO:0007669"/>
    <property type="project" value="UniProtKB-KW"/>
</dbReference>
<evidence type="ECO:0000313" key="15">
    <source>
        <dbReference type="Proteomes" id="UP000523821"/>
    </source>
</evidence>
<evidence type="ECO:0000256" key="11">
    <source>
        <dbReference type="ARBA" id="ARBA00048179"/>
    </source>
</evidence>
<gene>
    <name evidence="14" type="ORF">GGQ63_002644</name>
</gene>
<name>A0A7W9FMT7_9HYPH</name>
<dbReference type="RefSeq" id="WP_183856532.1">
    <property type="nucleotide sequence ID" value="NZ_JACHOO010000005.1"/>
</dbReference>
<evidence type="ECO:0000259" key="13">
    <source>
        <dbReference type="Pfam" id="PF09084"/>
    </source>
</evidence>
<dbReference type="GO" id="GO:0009228">
    <property type="term" value="P:thiamine biosynthetic process"/>
    <property type="evidence" value="ECO:0007669"/>
    <property type="project" value="UniProtKB-KW"/>
</dbReference>
<keyword evidence="15" id="KW-1185">Reference proteome</keyword>
<evidence type="ECO:0000256" key="8">
    <source>
        <dbReference type="ARBA" id="ARBA00022977"/>
    </source>
</evidence>
<evidence type="ECO:0000256" key="9">
    <source>
        <dbReference type="ARBA" id="ARBA00023004"/>
    </source>
</evidence>
<comment type="subunit">
    <text evidence="4">Homodimer.</text>
</comment>
<feature type="signal peptide" evidence="12">
    <location>
        <begin position="1"/>
        <end position="26"/>
    </location>
</feature>
<evidence type="ECO:0000256" key="3">
    <source>
        <dbReference type="ARBA" id="ARBA00009406"/>
    </source>
</evidence>
<dbReference type="SUPFAM" id="SSF53850">
    <property type="entry name" value="Periplasmic binding protein-like II"/>
    <property type="match status" value="1"/>
</dbReference>
<dbReference type="InterPro" id="IPR027939">
    <property type="entry name" value="NMT1/THI5"/>
</dbReference>
<feature type="chain" id="PRO_5031562322" description="Thiamine pyrimidine synthase" evidence="12">
    <location>
        <begin position="27"/>
        <end position="336"/>
    </location>
</feature>
<evidence type="ECO:0000256" key="5">
    <source>
        <dbReference type="ARBA" id="ARBA00022679"/>
    </source>
</evidence>
<keyword evidence="7" id="KW-0663">Pyridoxal phosphate</keyword>
<keyword evidence="8" id="KW-0784">Thiamine biosynthesis</keyword>